<feature type="domain" description="Response regulatory" evidence="3">
    <location>
        <begin position="12"/>
        <end position="128"/>
    </location>
</feature>
<dbReference type="EMBL" id="CP022098">
    <property type="protein sequence ID" value="ATB36864.1"/>
    <property type="molecule type" value="Genomic_DNA"/>
</dbReference>
<name>A0A250IYQ9_9BACT</name>
<feature type="modified residue" description="4-aspartylphosphate" evidence="2">
    <location>
        <position position="61"/>
    </location>
</feature>
<sequence>MTQAMGNESAPLILIVDDYQDAREMYAEYLEFSGYRVIEARNGLEAVEKAMEFRPAVILMDLSLPVMDGWEATRRLKGDARTKAIPVVALTGHALDGHSREAQNAGCDSYITKPCLPDALLREVRRMLATVNPAASIVK</sequence>
<accession>A0A250IYQ9</accession>
<dbReference type="InterPro" id="IPR011006">
    <property type="entry name" value="CheY-like_superfamily"/>
</dbReference>
<protein>
    <submittedName>
        <fullName evidence="4">Transcriptional regulator</fullName>
    </submittedName>
</protein>
<dbReference type="PANTHER" id="PTHR44591">
    <property type="entry name" value="STRESS RESPONSE REGULATOR PROTEIN 1"/>
    <property type="match status" value="1"/>
</dbReference>
<evidence type="ECO:0000256" key="1">
    <source>
        <dbReference type="ARBA" id="ARBA00022553"/>
    </source>
</evidence>
<dbReference type="Proteomes" id="UP000217257">
    <property type="component" value="Chromosome"/>
</dbReference>
<proteinExistence type="predicted"/>
<dbReference type="InterPro" id="IPR001789">
    <property type="entry name" value="Sig_transdc_resp-reg_receiver"/>
</dbReference>
<dbReference type="SMART" id="SM00448">
    <property type="entry name" value="REC"/>
    <property type="match status" value="1"/>
</dbReference>
<evidence type="ECO:0000256" key="2">
    <source>
        <dbReference type="PROSITE-ProRule" id="PRU00169"/>
    </source>
</evidence>
<dbReference type="Gene3D" id="3.40.50.2300">
    <property type="match status" value="1"/>
</dbReference>
<organism evidence="4 5">
    <name type="scientific">Cystobacter fuscus</name>
    <dbReference type="NCBI Taxonomy" id="43"/>
    <lineage>
        <taxon>Bacteria</taxon>
        <taxon>Pseudomonadati</taxon>
        <taxon>Myxococcota</taxon>
        <taxon>Myxococcia</taxon>
        <taxon>Myxococcales</taxon>
        <taxon>Cystobacterineae</taxon>
        <taxon>Archangiaceae</taxon>
        <taxon>Cystobacter</taxon>
    </lineage>
</organism>
<keyword evidence="1 2" id="KW-0597">Phosphoprotein</keyword>
<evidence type="ECO:0000313" key="4">
    <source>
        <dbReference type="EMBL" id="ATB36864.1"/>
    </source>
</evidence>
<dbReference type="Pfam" id="PF00072">
    <property type="entry name" value="Response_reg"/>
    <property type="match status" value="1"/>
</dbReference>
<gene>
    <name evidence="4" type="ORF">CYFUS_002279</name>
</gene>
<dbReference type="RefSeq" id="WP_095985268.1">
    <property type="nucleotide sequence ID" value="NZ_CP022098.1"/>
</dbReference>
<evidence type="ECO:0000259" key="3">
    <source>
        <dbReference type="PROSITE" id="PS50110"/>
    </source>
</evidence>
<dbReference type="InterPro" id="IPR050595">
    <property type="entry name" value="Bact_response_regulator"/>
</dbReference>
<dbReference type="PANTHER" id="PTHR44591:SF23">
    <property type="entry name" value="CHEY SUBFAMILY"/>
    <property type="match status" value="1"/>
</dbReference>
<reference evidence="4 5" key="1">
    <citation type="submission" date="2017-06" db="EMBL/GenBank/DDBJ databases">
        <title>Sequencing and comparative analysis of myxobacterial genomes.</title>
        <authorList>
            <person name="Rupp O."/>
            <person name="Goesmann A."/>
            <person name="Sogaard-Andersen L."/>
        </authorList>
    </citation>
    <scope>NUCLEOTIDE SEQUENCE [LARGE SCALE GENOMIC DNA]</scope>
    <source>
        <strain evidence="4 5">DSM 52655</strain>
    </source>
</reference>
<dbReference type="AlphaFoldDB" id="A0A250IYQ9"/>
<dbReference type="KEGG" id="cfus:CYFUS_002279"/>
<evidence type="ECO:0000313" key="5">
    <source>
        <dbReference type="Proteomes" id="UP000217257"/>
    </source>
</evidence>
<dbReference type="SUPFAM" id="SSF52172">
    <property type="entry name" value="CheY-like"/>
    <property type="match status" value="1"/>
</dbReference>
<dbReference type="PROSITE" id="PS50110">
    <property type="entry name" value="RESPONSE_REGULATORY"/>
    <property type="match status" value="1"/>
</dbReference>
<dbReference type="GO" id="GO:0000160">
    <property type="term" value="P:phosphorelay signal transduction system"/>
    <property type="evidence" value="ECO:0007669"/>
    <property type="project" value="InterPro"/>
</dbReference>